<name>A0A9X2BW86_9PROT</name>
<feature type="transmembrane region" description="Helical" evidence="5">
    <location>
        <begin position="214"/>
        <end position="231"/>
    </location>
</feature>
<evidence type="ECO:0000313" key="7">
    <source>
        <dbReference type="EMBL" id="MCK8787513.1"/>
    </source>
</evidence>
<feature type="transmembrane region" description="Helical" evidence="5">
    <location>
        <begin position="12"/>
        <end position="37"/>
    </location>
</feature>
<dbReference type="PANTHER" id="PTHR43759:SF1">
    <property type="entry name" value="GLUCOSE IMPORT SYSTEM PERMEASE PROTEIN GLCT"/>
    <property type="match status" value="1"/>
</dbReference>
<dbReference type="SUPFAM" id="SSF161098">
    <property type="entry name" value="MetI-like"/>
    <property type="match status" value="1"/>
</dbReference>
<feature type="transmembrane region" description="Helical" evidence="5">
    <location>
        <begin position="76"/>
        <end position="97"/>
    </location>
</feature>
<feature type="domain" description="ABC transmembrane type-1" evidence="6">
    <location>
        <begin position="72"/>
        <end position="283"/>
    </location>
</feature>
<evidence type="ECO:0000256" key="3">
    <source>
        <dbReference type="ARBA" id="ARBA00022989"/>
    </source>
</evidence>
<dbReference type="AlphaFoldDB" id="A0A9X2BW86"/>
<dbReference type="RefSeq" id="WP_248669564.1">
    <property type="nucleotide sequence ID" value="NZ_JALPRX010000127.1"/>
</dbReference>
<dbReference type="Gene3D" id="1.10.3720.10">
    <property type="entry name" value="MetI-like"/>
    <property type="match status" value="1"/>
</dbReference>
<comment type="subcellular location">
    <subcellularLocation>
        <location evidence="1 5">Cell membrane</location>
        <topology evidence="1 5">Multi-pass membrane protein</topology>
    </subcellularLocation>
</comment>
<evidence type="ECO:0000259" key="6">
    <source>
        <dbReference type="PROSITE" id="PS50928"/>
    </source>
</evidence>
<keyword evidence="5" id="KW-0813">Transport</keyword>
<keyword evidence="2 5" id="KW-0812">Transmembrane</keyword>
<keyword evidence="3 5" id="KW-1133">Transmembrane helix</keyword>
<dbReference type="PROSITE" id="PS50928">
    <property type="entry name" value="ABC_TM1"/>
    <property type="match status" value="1"/>
</dbReference>
<proteinExistence type="inferred from homology"/>
<dbReference type="CDD" id="cd06261">
    <property type="entry name" value="TM_PBP2"/>
    <property type="match status" value="1"/>
</dbReference>
<reference evidence="7" key="1">
    <citation type="submission" date="2022-04" db="EMBL/GenBank/DDBJ databases">
        <title>Roseomonas acroporae sp. nov., isolated from coral Acropora digitifera.</title>
        <authorList>
            <person name="Sun H."/>
        </authorList>
    </citation>
    <scope>NUCLEOTIDE SEQUENCE</scope>
    <source>
        <strain evidence="7">NAR14</strain>
    </source>
</reference>
<dbReference type="InterPro" id="IPR000515">
    <property type="entry name" value="MetI-like"/>
</dbReference>
<feature type="transmembrane region" description="Helical" evidence="5">
    <location>
        <begin position="265"/>
        <end position="284"/>
    </location>
</feature>
<dbReference type="Proteomes" id="UP001139516">
    <property type="component" value="Unassembled WGS sequence"/>
</dbReference>
<protein>
    <submittedName>
        <fullName evidence="7">Sugar ABC transporter permease</fullName>
    </submittedName>
</protein>
<dbReference type="Pfam" id="PF00528">
    <property type="entry name" value="BPD_transp_1"/>
    <property type="match status" value="1"/>
</dbReference>
<sequence length="304" mass="33627">MNDRPFDNRAWLLVLPVLAIVLFSALLPLMTVVNYSVQDSFGNNQFFWNGIGWYRELLDPSTDLGSRFFGALWRSLLFSAIILAIEVPLGIAVALCMPRDGWRLAATLVLMALPLLVPWNVVGTIWQVFARGDIGLFGHVVNALGIDYNYTAGILSAWFTIVIMDVWHWTSLVALLCYAGLRAIPDAFYQAARIDGASRLAVFRWIELPKLRRVLVIAVLLRFMDSFMIYTEPFVVTGGGPGNATTMLSIDLVKLALGQFDLGKAAAMSIVFNLIILAVCWVFYTVMTALDAEKQAEGPAKGAE</sequence>
<evidence type="ECO:0000256" key="1">
    <source>
        <dbReference type="ARBA" id="ARBA00004651"/>
    </source>
</evidence>
<dbReference type="GO" id="GO:0005886">
    <property type="term" value="C:plasma membrane"/>
    <property type="evidence" value="ECO:0007669"/>
    <property type="project" value="UniProtKB-SubCell"/>
</dbReference>
<dbReference type="GO" id="GO:0055085">
    <property type="term" value="P:transmembrane transport"/>
    <property type="evidence" value="ECO:0007669"/>
    <property type="project" value="InterPro"/>
</dbReference>
<comment type="similarity">
    <text evidence="5">Belongs to the binding-protein-dependent transport system permease family.</text>
</comment>
<dbReference type="EMBL" id="JALPRX010000127">
    <property type="protein sequence ID" value="MCK8787513.1"/>
    <property type="molecule type" value="Genomic_DNA"/>
</dbReference>
<dbReference type="PANTHER" id="PTHR43759">
    <property type="entry name" value="TREHALOSE TRANSPORT SYSTEM PERMEASE PROTEIN SUGA"/>
    <property type="match status" value="1"/>
</dbReference>
<evidence type="ECO:0000256" key="2">
    <source>
        <dbReference type="ARBA" id="ARBA00022692"/>
    </source>
</evidence>
<evidence type="ECO:0000256" key="4">
    <source>
        <dbReference type="ARBA" id="ARBA00023136"/>
    </source>
</evidence>
<evidence type="ECO:0000313" key="8">
    <source>
        <dbReference type="Proteomes" id="UP001139516"/>
    </source>
</evidence>
<feature type="transmembrane region" description="Helical" evidence="5">
    <location>
        <begin position="157"/>
        <end position="181"/>
    </location>
</feature>
<dbReference type="InterPro" id="IPR052730">
    <property type="entry name" value="Sugar_ABC_transporter"/>
</dbReference>
<dbReference type="InterPro" id="IPR035906">
    <property type="entry name" value="MetI-like_sf"/>
</dbReference>
<evidence type="ECO:0000256" key="5">
    <source>
        <dbReference type="RuleBase" id="RU363032"/>
    </source>
</evidence>
<keyword evidence="4 5" id="KW-0472">Membrane</keyword>
<keyword evidence="8" id="KW-1185">Reference proteome</keyword>
<organism evidence="7 8">
    <name type="scientific">Roseomonas acroporae</name>
    <dbReference type="NCBI Taxonomy" id="2937791"/>
    <lineage>
        <taxon>Bacteria</taxon>
        <taxon>Pseudomonadati</taxon>
        <taxon>Pseudomonadota</taxon>
        <taxon>Alphaproteobacteria</taxon>
        <taxon>Acetobacterales</taxon>
        <taxon>Roseomonadaceae</taxon>
        <taxon>Roseomonas</taxon>
    </lineage>
</organism>
<accession>A0A9X2BW86</accession>
<feature type="transmembrane region" description="Helical" evidence="5">
    <location>
        <begin position="104"/>
        <end position="129"/>
    </location>
</feature>
<gene>
    <name evidence="7" type="ORF">M0638_24380</name>
</gene>
<comment type="caution">
    <text evidence="7">The sequence shown here is derived from an EMBL/GenBank/DDBJ whole genome shotgun (WGS) entry which is preliminary data.</text>
</comment>